<evidence type="ECO:0000256" key="2">
    <source>
        <dbReference type="SAM" id="SignalP"/>
    </source>
</evidence>
<feature type="region of interest" description="Disordered" evidence="1">
    <location>
        <begin position="26"/>
        <end position="50"/>
    </location>
</feature>
<accession>A0A5N6FQB5</accession>
<protein>
    <submittedName>
        <fullName evidence="3">Uncharacterized protein</fullName>
    </submittedName>
</protein>
<keyword evidence="2" id="KW-0732">Signal</keyword>
<accession>A0A8H6ECW9</accession>
<name>A0A5N6FQB5_PETAA</name>
<comment type="caution">
    <text evidence="3">The sequence shown here is derived from an EMBL/GenBank/DDBJ whole genome shotgun (WGS) entry which is preliminary data.</text>
</comment>
<dbReference type="Pfam" id="PF04681">
    <property type="entry name" value="Bys1"/>
    <property type="match status" value="1"/>
</dbReference>
<proteinExistence type="predicted"/>
<dbReference type="PANTHER" id="PTHR36195">
    <property type="entry name" value="DOMAIN PROTEIN, PUTATIVE (AFU_ORTHOLOGUE AFUA_5G01990)-RELATED-RELATED"/>
    <property type="match status" value="1"/>
</dbReference>
<organism evidence="3 4">
    <name type="scientific">Petromyces alliaceus</name>
    <name type="common">Aspergillus alliaceus</name>
    <dbReference type="NCBI Taxonomy" id="209559"/>
    <lineage>
        <taxon>Eukaryota</taxon>
        <taxon>Fungi</taxon>
        <taxon>Dikarya</taxon>
        <taxon>Ascomycota</taxon>
        <taxon>Pezizomycotina</taxon>
        <taxon>Eurotiomycetes</taxon>
        <taxon>Eurotiomycetidae</taxon>
        <taxon>Eurotiales</taxon>
        <taxon>Aspergillaceae</taxon>
        <taxon>Aspergillus</taxon>
        <taxon>Aspergillus subgen. Circumdati</taxon>
    </lineage>
</organism>
<feature type="chain" id="PRO_5043915880" evidence="2">
    <location>
        <begin position="19"/>
        <end position="190"/>
    </location>
</feature>
<dbReference type="InterPro" id="IPR006771">
    <property type="entry name" value="CetA-like"/>
</dbReference>
<dbReference type="EMBL" id="SPNV01000004">
    <property type="protein sequence ID" value="KAF5866850.1"/>
    <property type="molecule type" value="Genomic_DNA"/>
</dbReference>
<feature type="region of interest" description="Disordered" evidence="1">
    <location>
        <begin position="71"/>
        <end position="102"/>
    </location>
</feature>
<feature type="signal peptide" evidence="2">
    <location>
        <begin position="1"/>
        <end position="18"/>
    </location>
</feature>
<reference evidence="3 4" key="1">
    <citation type="submission" date="2019-04" db="EMBL/GenBank/DDBJ databases">
        <title>Aspergillus burnettii sp. nov., novel species from soil in southeast Queensland.</title>
        <authorList>
            <person name="Gilchrist C.L.M."/>
            <person name="Pitt J.I."/>
            <person name="Lange L."/>
            <person name="Lacey H.J."/>
            <person name="Vuong D."/>
            <person name="Midgley D.J."/>
            <person name="Greenfield P."/>
            <person name="Bradbury M."/>
            <person name="Lacey E."/>
            <person name="Busk P.K."/>
            <person name="Pilgaard B."/>
            <person name="Chooi Y.H."/>
            <person name="Piggott A.M."/>
        </authorList>
    </citation>
    <scope>NUCLEOTIDE SEQUENCE [LARGE SCALE GENOMIC DNA]</scope>
    <source>
        <strain evidence="3 4">FRR 5400</strain>
    </source>
</reference>
<keyword evidence="4" id="KW-1185">Reference proteome</keyword>
<dbReference type="PANTHER" id="PTHR36195:SF6">
    <property type="entry name" value="SECRETED THAUMATIN-LIKE PROTEIN CALA"/>
    <property type="match status" value="1"/>
</dbReference>
<dbReference type="OMA" id="DCKDAYQ"/>
<dbReference type="AlphaFoldDB" id="A0A5N6FQB5"/>
<evidence type="ECO:0000313" key="3">
    <source>
        <dbReference type="EMBL" id="KAF5866850.1"/>
    </source>
</evidence>
<sequence length="190" mass="19407">MMFSNAILSAILATSALALPQVYPRGTPTSSAATSSSASPSSSASASAGGGGGVQIVNNLDSTVYVWSTSDGGSDQQTVSAGGTYSEKWQKQTGDGGISIKMSTSEDKSSVLQFEYKVDGEKLYWDLSSIDLDKNSEFIKSGFSATPDDSSCKSASCSAGDANCAESYQHPDDVNTNSCTTGAGISVTLG</sequence>
<feature type="compositionally biased region" description="Polar residues" evidence="1">
    <location>
        <begin position="71"/>
        <end position="83"/>
    </location>
</feature>
<dbReference type="Proteomes" id="UP000541154">
    <property type="component" value="Unassembled WGS sequence"/>
</dbReference>
<feature type="compositionally biased region" description="Low complexity" evidence="1">
    <location>
        <begin position="26"/>
        <end position="47"/>
    </location>
</feature>
<gene>
    <name evidence="3" type="ORF">ETB97_008654</name>
</gene>
<evidence type="ECO:0000313" key="4">
    <source>
        <dbReference type="Proteomes" id="UP000541154"/>
    </source>
</evidence>
<evidence type="ECO:0000256" key="1">
    <source>
        <dbReference type="SAM" id="MobiDB-lite"/>
    </source>
</evidence>